<dbReference type="GeneID" id="6920906"/>
<reference evidence="1 2" key="1">
    <citation type="submission" date="2008-06" db="EMBL/GenBank/DDBJ databases">
        <authorList>
            <person name="Smith A.L."/>
            <person name="Paladin E.C."/>
            <person name="Jacobs-Sera D."/>
            <person name="Hendirx R.W."/>
            <person name="Hatfull G.F."/>
        </authorList>
    </citation>
    <scope>NUCLEOTIDE SEQUENCE [LARGE SCALE GENOMIC DNA]</scope>
</reference>
<name>B5LJH4_9CAUD</name>
<evidence type="ECO:0000313" key="2">
    <source>
        <dbReference type="Proteomes" id="UP000001849"/>
    </source>
</evidence>
<dbReference type="Pfam" id="PF23883">
    <property type="entry name" value="DUF7236"/>
    <property type="match status" value="1"/>
</dbReference>
<dbReference type="EMBL" id="EU826466">
    <property type="protein sequence ID" value="ACH62171.1"/>
    <property type="molecule type" value="Genomic_DNA"/>
</dbReference>
<dbReference type="InterPro" id="IPR055660">
    <property type="entry name" value="DUF7236"/>
</dbReference>
<dbReference type="RefSeq" id="YP_002225081.1">
    <property type="nucleotide sequence ID" value="NC_011273.1"/>
</dbReference>
<proteinExistence type="predicted"/>
<evidence type="ECO:0000313" key="1">
    <source>
        <dbReference type="EMBL" id="ACH62171.1"/>
    </source>
</evidence>
<protein>
    <submittedName>
        <fullName evidence="1">Uncharacterized protein</fullName>
    </submittedName>
</protein>
<gene>
    <name evidence="1" type="primary">202</name>
    <name evidence="1" type="ORF">MYRNA_202</name>
</gene>
<dbReference type="OrthoDB" id="38752at10239"/>
<sequence>MTSMRLTSGPNYSLEAQANELLRESRKGVTKLSEKKDFLTEDQLELRWEKEVPNGHGFPEAHLVSGLFKRSYNPLAGKRPSRQHRDDG</sequence>
<accession>B5LJH4</accession>
<keyword evidence="2" id="KW-1185">Reference proteome</keyword>
<dbReference type="Proteomes" id="UP000001849">
    <property type="component" value="Segment"/>
</dbReference>
<dbReference type="KEGG" id="vg:6920906"/>
<organism evidence="1 2">
    <name type="scientific">Mycobacterium phage Myrna</name>
    <dbReference type="NCBI Taxonomy" id="546805"/>
    <lineage>
        <taxon>Viruses</taxon>
        <taxon>Duplodnaviria</taxon>
        <taxon>Heunggongvirae</taxon>
        <taxon>Uroviricota</taxon>
        <taxon>Caudoviricetes</taxon>
        <taxon>Ceeclamvirinae</taxon>
        <taxon>Myrnavirus</taxon>
        <taxon>Myrnavirus myrna</taxon>
    </lineage>
</organism>